<dbReference type="Gene3D" id="3.40.50.2000">
    <property type="entry name" value="Glycogen Phosphorylase B"/>
    <property type="match status" value="2"/>
</dbReference>
<dbReference type="Pfam" id="PF00534">
    <property type="entry name" value="Glycos_transf_1"/>
    <property type="match status" value="1"/>
</dbReference>
<evidence type="ECO:0000259" key="2">
    <source>
        <dbReference type="Pfam" id="PF00534"/>
    </source>
</evidence>
<organism evidence="3 4">
    <name type="scientific">Paraburkholderia aromaticivorans</name>
    <dbReference type="NCBI Taxonomy" id="2026199"/>
    <lineage>
        <taxon>Bacteria</taxon>
        <taxon>Pseudomonadati</taxon>
        <taxon>Pseudomonadota</taxon>
        <taxon>Betaproteobacteria</taxon>
        <taxon>Burkholderiales</taxon>
        <taxon>Burkholderiaceae</taxon>
        <taxon>Paraburkholderia</taxon>
    </lineage>
</organism>
<gene>
    <name evidence="3" type="ORF">CJU94_01650</name>
</gene>
<dbReference type="GO" id="GO:0016757">
    <property type="term" value="F:glycosyltransferase activity"/>
    <property type="evidence" value="ECO:0007669"/>
    <property type="project" value="InterPro"/>
</dbReference>
<dbReference type="PANTHER" id="PTHR46401:SF2">
    <property type="entry name" value="GLYCOSYLTRANSFERASE WBBK-RELATED"/>
    <property type="match status" value="1"/>
</dbReference>
<dbReference type="CDD" id="cd03809">
    <property type="entry name" value="GT4_MtfB-like"/>
    <property type="match status" value="1"/>
</dbReference>
<sequence>MSTRTLANAIDTLTGQDNFVYNGRFTGQKATGVQRVARELIVAMTQLPEIDHVTVAVPPGDKILPVDGAQTRKIGFGRGLFWEQVILPIFAGRRRIVNLSNSGSIFRPRQVIFMHDAAVFDTPAHFSLRFRAWYRIMFWILARTSSCILTNSDFSRQRLAHHCRVPASRIGVVPLGSDHLDTIESDDNVLGEHGLNSNQFVLAVSNLNPTKNFARIVEAFQRVNDSSLDLVIVGMKNPIFGEIDDISNVAPNIKYVGYVSDSKLKALYQHARCFVYPSIYEGFGIPPLEAMKNGCPTLVASAAALPEVCGDASLYCDPYSSDDIADKLKSLLYTSELRADLRRRGHLHASKYRWQTSAKILLTELEKL</sequence>
<dbReference type="EMBL" id="CP022989">
    <property type="protein sequence ID" value="ASV96992.1"/>
    <property type="molecule type" value="Genomic_DNA"/>
</dbReference>
<reference evidence="3 4" key="1">
    <citation type="submission" date="2017-08" db="EMBL/GenBank/DDBJ databases">
        <title>Identification and genetic characteristics of simultaneous BTEX- and naphthalene-degrading Paraburkholderia sp. BN5 isolated from petroleum-contaminated soil.</title>
        <authorList>
            <person name="Lee Y."/>
            <person name="Jeon C.O."/>
        </authorList>
    </citation>
    <scope>NUCLEOTIDE SEQUENCE [LARGE SCALE GENOMIC DNA]</scope>
    <source>
        <strain evidence="3 4">BN5</strain>
    </source>
</reference>
<dbReference type="SUPFAM" id="SSF53756">
    <property type="entry name" value="UDP-Glycosyltransferase/glycogen phosphorylase"/>
    <property type="match status" value="1"/>
</dbReference>
<protein>
    <submittedName>
        <fullName evidence="3">Glycosyl transferase</fullName>
    </submittedName>
</protein>
<dbReference type="KEGG" id="parb:CJU94_01650"/>
<evidence type="ECO:0000313" key="4">
    <source>
        <dbReference type="Proteomes" id="UP000215158"/>
    </source>
</evidence>
<evidence type="ECO:0000256" key="1">
    <source>
        <dbReference type="ARBA" id="ARBA00022679"/>
    </source>
</evidence>
<feature type="domain" description="Glycosyl transferase family 1" evidence="2">
    <location>
        <begin position="198"/>
        <end position="345"/>
    </location>
</feature>
<name>A0A248VDL6_9BURK</name>
<dbReference type="PANTHER" id="PTHR46401">
    <property type="entry name" value="GLYCOSYLTRANSFERASE WBBK-RELATED"/>
    <property type="match status" value="1"/>
</dbReference>
<keyword evidence="4" id="KW-1185">Reference proteome</keyword>
<dbReference type="OrthoDB" id="433681at2"/>
<dbReference type="InterPro" id="IPR001296">
    <property type="entry name" value="Glyco_trans_1"/>
</dbReference>
<dbReference type="GO" id="GO:0009103">
    <property type="term" value="P:lipopolysaccharide biosynthetic process"/>
    <property type="evidence" value="ECO:0007669"/>
    <property type="project" value="TreeGrafter"/>
</dbReference>
<dbReference type="AlphaFoldDB" id="A0A248VDL6"/>
<accession>A0A248VDL6</accession>
<evidence type="ECO:0000313" key="3">
    <source>
        <dbReference type="EMBL" id="ASV96992.1"/>
    </source>
</evidence>
<dbReference type="Proteomes" id="UP000215158">
    <property type="component" value="Chromosome 1"/>
</dbReference>
<proteinExistence type="predicted"/>
<keyword evidence="1 3" id="KW-0808">Transferase</keyword>